<keyword evidence="3 12" id="KW-0479">Metal-binding</keyword>
<dbReference type="InterPro" id="IPR000859">
    <property type="entry name" value="CUB_dom"/>
</dbReference>
<organism evidence="19 20">
    <name type="scientific">Branchiostoma belcheri</name>
    <name type="common">Amphioxus</name>
    <dbReference type="NCBI Taxonomy" id="7741"/>
    <lineage>
        <taxon>Eukaryota</taxon>
        <taxon>Metazoa</taxon>
        <taxon>Chordata</taxon>
        <taxon>Cephalochordata</taxon>
        <taxon>Leptocardii</taxon>
        <taxon>Amphioxiformes</taxon>
        <taxon>Branchiostomatidae</taxon>
        <taxon>Branchiostoma</taxon>
    </lineage>
</organism>
<dbReference type="SUPFAM" id="SSF49854">
    <property type="entry name" value="Spermadhesin, CUB domain"/>
    <property type="match status" value="4"/>
</dbReference>
<dbReference type="PROSITE" id="PS50026">
    <property type="entry name" value="EGF_3"/>
    <property type="match status" value="2"/>
</dbReference>
<dbReference type="Proteomes" id="UP000515135">
    <property type="component" value="Unplaced"/>
</dbReference>
<keyword evidence="2 14" id="KW-0645">Protease</keyword>
<dbReference type="SMART" id="SM00181">
    <property type="entry name" value="EGF"/>
    <property type="match status" value="4"/>
</dbReference>
<feature type="domain" description="CUB" evidence="16">
    <location>
        <begin position="576"/>
        <end position="686"/>
    </location>
</feature>
<evidence type="ECO:0000259" key="16">
    <source>
        <dbReference type="PROSITE" id="PS01180"/>
    </source>
</evidence>
<evidence type="ECO:0000256" key="4">
    <source>
        <dbReference type="ARBA" id="ARBA00022729"/>
    </source>
</evidence>
<dbReference type="InterPro" id="IPR001881">
    <property type="entry name" value="EGF-like_Ca-bd_dom"/>
</dbReference>
<dbReference type="PANTHER" id="PTHR24251">
    <property type="entry name" value="OVOCHYMASE-RELATED"/>
    <property type="match status" value="1"/>
</dbReference>
<dbReference type="GO" id="GO:0005509">
    <property type="term" value="F:calcium ion binding"/>
    <property type="evidence" value="ECO:0007669"/>
    <property type="project" value="InterPro"/>
</dbReference>
<dbReference type="InterPro" id="IPR001506">
    <property type="entry name" value="Peptidase_M12A"/>
</dbReference>
<sequence length="805" mass="89771">MTHWQRNTCVRFRPRMQHDFDYVFFQRGRTCCSFVGRTGNGKQTLSVGPGCDMFGIVLHEIGHLIGFWHEHSRPDRDEFVDILYENVKDGERHNFEKLWKTQINSLGQRYDYMSIMHYGSRYFTKNGRETLSPRQNNVMIGQRTALSQMDIVQANLLYKCHRVTDCGGTIFANSGNFTSPNYPNELPSNIGCAWIVTSEEGNTLTLNVTDMDLQGADEDGECRNEYIEIRDGMGELAPLIGRFCGNDTPTSIASSGRSLWLQLVSRGPPAPPVDGTTHYSVSRGFLVNFEPGGVCERTLTETSGRIKSPSNIETSLQGIDCAWQIVVPEGYYVALTIEDVQLPGYDRSDQCHLHFVEVQDGNSTDSTTINRLCHSSQGVGLISSGSQLRIILKSSPSLQHASFSASYTAIDIDECMSDNGGCQEACLNLDGGYACGCSYGYEIAPDGTSCVDIDECLTSDNNGGCSHLCVNTEGGYHCDCPQGFTLAHNKSTCYDNNECAEVDLIQCEHRCLNTVGGYRCSCHAGKFFTDNNECAEVDLIQCEHRCLNTVGGYRCSCHAGYVLAMDGKRCEKIPGCGGNLTDLEASFKSPELPVENPYDLDCIWEIIVEEDLQLSLRIALDPWEDNDVCREYVTLRQGSSPDSRELRLCGTGDVPDMYRTHSNVVTVHFRSAPPHMGGFTVEYFTTEKKHPCGGLVTGGKTILQSPGFPDHYPNRVDCVWRIVNRRGRHVRLRFRAFEVENQEDCTFDYLAIMETSRQSHRLIGRFCGSKLPPTIVTSEGDELWVKFQSDGTVQRRGFSALVEVE</sequence>
<dbReference type="GO" id="GO:0008270">
    <property type="term" value="F:zinc ion binding"/>
    <property type="evidence" value="ECO:0007669"/>
    <property type="project" value="UniProtKB-UniRule"/>
</dbReference>
<evidence type="ECO:0000256" key="15">
    <source>
        <dbReference type="RuleBase" id="RU361183"/>
    </source>
</evidence>
<dbReference type="KEGG" id="bbel:109485679"/>
<dbReference type="PIRSF" id="PIRSF001199">
    <property type="entry name" value="BMP_1/tolloid-like"/>
    <property type="match status" value="1"/>
</dbReference>
<dbReference type="PRINTS" id="PR00480">
    <property type="entry name" value="ASTACIN"/>
</dbReference>
<dbReference type="EC" id="3.4.24.-" evidence="15"/>
<evidence type="ECO:0000313" key="20">
    <source>
        <dbReference type="RefSeq" id="XP_019644904.1"/>
    </source>
</evidence>
<keyword evidence="19" id="KW-1185">Reference proteome</keyword>
<dbReference type="InterPro" id="IPR000742">
    <property type="entry name" value="EGF"/>
</dbReference>
<evidence type="ECO:0000256" key="8">
    <source>
        <dbReference type="ARBA" id="ARBA00023049"/>
    </source>
</evidence>
<dbReference type="InterPro" id="IPR035914">
    <property type="entry name" value="Sperma_CUB_dom_sf"/>
</dbReference>
<dbReference type="CDD" id="cd00054">
    <property type="entry name" value="EGF_CA"/>
    <property type="match status" value="3"/>
</dbReference>
<dbReference type="Pfam" id="PF01400">
    <property type="entry name" value="Astacin"/>
    <property type="match status" value="1"/>
</dbReference>
<dbReference type="PROSITE" id="PS51864">
    <property type="entry name" value="ASTACIN"/>
    <property type="match status" value="1"/>
</dbReference>
<evidence type="ECO:0000313" key="19">
    <source>
        <dbReference type="Proteomes" id="UP000515135"/>
    </source>
</evidence>
<dbReference type="SMART" id="SM00042">
    <property type="entry name" value="CUB"/>
    <property type="match status" value="4"/>
</dbReference>
<dbReference type="CDD" id="cd00041">
    <property type="entry name" value="CUB"/>
    <property type="match status" value="4"/>
</dbReference>
<reference evidence="20" key="1">
    <citation type="submission" date="2025-08" db="UniProtKB">
        <authorList>
            <consortium name="RefSeq"/>
        </authorList>
    </citation>
    <scope>IDENTIFICATION</scope>
    <source>
        <tissue evidence="20">Gonad</tissue>
    </source>
</reference>
<evidence type="ECO:0000256" key="6">
    <source>
        <dbReference type="ARBA" id="ARBA00022801"/>
    </source>
</evidence>
<keyword evidence="1 13" id="KW-0245">EGF-like domain</keyword>
<keyword evidence="6 14" id="KW-0378">Hydrolase</keyword>
<dbReference type="SMART" id="SM00179">
    <property type="entry name" value="EGF_CA"/>
    <property type="match status" value="4"/>
</dbReference>
<dbReference type="InterPro" id="IPR049883">
    <property type="entry name" value="NOTCH1_EGF-like"/>
</dbReference>
<keyword evidence="8 14" id="KW-0482">Metalloprotease</keyword>
<dbReference type="PROSITE" id="PS00010">
    <property type="entry name" value="ASX_HYDROXYL"/>
    <property type="match status" value="2"/>
</dbReference>
<dbReference type="PROSITE" id="PS01186">
    <property type="entry name" value="EGF_2"/>
    <property type="match status" value="1"/>
</dbReference>
<feature type="domain" description="EGF-like" evidence="17">
    <location>
        <begin position="530"/>
        <end position="571"/>
    </location>
</feature>
<dbReference type="FunFam" id="2.10.25.10:FF:000240">
    <property type="entry name" value="Vitamin K-dependent protein S"/>
    <property type="match status" value="2"/>
</dbReference>
<dbReference type="InterPro" id="IPR000152">
    <property type="entry name" value="EGF-type_Asp/Asn_hydroxyl_site"/>
</dbReference>
<dbReference type="Pfam" id="PF07645">
    <property type="entry name" value="EGF_CA"/>
    <property type="match status" value="1"/>
</dbReference>
<evidence type="ECO:0000256" key="9">
    <source>
        <dbReference type="ARBA" id="ARBA00023145"/>
    </source>
</evidence>
<feature type="domain" description="Peptidase M12A" evidence="18">
    <location>
        <begin position="1"/>
        <end position="161"/>
    </location>
</feature>
<evidence type="ECO:0000256" key="14">
    <source>
        <dbReference type="PROSITE-ProRule" id="PRU01211"/>
    </source>
</evidence>
<dbReference type="GO" id="GO:0004222">
    <property type="term" value="F:metalloendopeptidase activity"/>
    <property type="evidence" value="ECO:0007669"/>
    <property type="project" value="UniProtKB-UniRule"/>
</dbReference>
<keyword evidence="4" id="KW-0732">Signal</keyword>
<feature type="active site" evidence="11 14">
    <location>
        <position position="60"/>
    </location>
</feature>
<dbReference type="CDD" id="cd04280">
    <property type="entry name" value="ZnMc_astacin_like"/>
    <property type="match status" value="1"/>
</dbReference>
<feature type="domain" description="CUB" evidence="16">
    <location>
        <begin position="166"/>
        <end position="292"/>
    </location>
</feature>
<name>A0A6P5AEY9_BRABE</name>
<feature type="binding site" evidence="12 14">
    <location>
        <position position="59"/>
    </location>
    <ligand>
        <name>Zn(2+)</name>
        <dbReference type="ChEBI" id="CHEBI:29105"/>
        <note>catalytic</note>
    </ligand>
</feature>
<keyword evidence="9" id="KW-0865">Zymogen</keyword>
<dbReference type="InterPro" id="IPR006026">
    <property type="entry name" value="Peptidase_Metallo"/>
</dbReference>
<gene>
    <name evidence="20" type="primary">LOC109485679</name>
</gene>
<dbReference type="Gene3D" id="2.60.120.290">
    <property type="entry name" value="Spermadhesin, CUB domain"/>
    <property type="match status" value="4"/>
</dbReference>
<evidence type="ECO:0000256" key="11">
    <source>
        <dbReference type="PIRSR" id="PIRSR001199-1"/>
    </source>
</evidence>
<protein>
    <recommendedName>
        <fullName evidence="15">Metalloendopeptidase</fullName>
        <ecNumber evidence="15">3.4.24.-</ecNumber>
    </recommendedName>
</protein>
<dbReference type="FunFam" id="2.60.120.290:FF:000005">
    <property type="entry name" value="Procollagen C-endopeptidase enhancer 1"/>
    <property type="match status" value="1"/>
</dbReference>
<dbReference type="SMART" id="SM00235">
    <property type="entry name" value="ZnMc"/>
    <property type="match status" value="1"/>
</dbReference>
<dbReference type="Gene3D" id="3.40.390.10">
    <property type="entry name" value="Collagenase (Catalytic Domain)"/>
    <property type="match status" value="1"/>
</dbReference>
<dbReference type="Pfam" id="PF00431">
    <property type="entry name" value="CUB"/>
    <property type="match status" value="4"/>
</dbReference>
<dbReference type="FunFam" id="2.10.25.10:FF:000010">
    <property type="entry name" value="Pro-epidermal growth factor"/>
    <property type="match status" value="1"/>
</dbReference>
<dbReference type="FunFam" id="2.60.120.290:FF:000013">
    <property type="entry name" value="Membrane frizzled-related protein"/>
    <property type="match status" value="1"/>
</dbReference>
<dbReference type="OrthoDB" id="431034at2759"/>
<evidence type="ECO:0000256" key="1">
    <source>
        <dbReference type="ARBA" id="ARBA00022536"/>
    </source>
</evidence>
<dbReference type="PROSITE" id="PS01180">
    <property type="entry name" value="CUB"/>
    <property type="match status" value="4"/>
</dbReference>
<dbReference type="PROSITE" id="PS01187">
    <property type="entry name" value="EGF_CA"/>
    <property type="match status" value="2"/>
</dbReference>
<feature type="binding site" evidence="12 14">
    <location>
        <position position="69"/>
    </location>
    <ligand>
        <name>Zn(2+)</name>
        <dbReference type="ChEBI" id="CHEBI:29105"/>
        <note>catalytic</note>
    </ligand>
</feature>
<dbReference type="InterPro" id="IPR024079">
    <property type="entry name" value="MetalloPept_cat_dom_sf"/>
</dbReference>
<accession>A0A6P5AEY9</accession>
<dbReference type="GeneID" id="109485679"/>
<dbReference type="InterPro" id="IPR034035">
    <property type="entry name" value="Astacin-like_dom"/>
</dbReference>
<dbReference type="Pfam" id="PF14670">
    <property type="entry name" value="FXa_inhibition"/>
    <property type="match status" value="3"/>
</dbReference>
<evidence type="ECO:0000256" key="13">
    <source>
        <dbReference type="PROSITE-ProRule" id="PRU00076"/>
    </source>
</evidence>
<feature type="domain" description="CUB" evidence="16">
    <location>
        <begin position="295"/>
        <end position="410"/>
    </location>
</feature>
<evidence type="ECO:0000256" key="10">
    <source>
        <dbReference type="ARBA" id="ARBA00023157"/>
    </source>
</evidence>
<evidence type="ECO:0000256" key="2">
    <source>
        <dbReference type="ARBA" id="ARBA00022670"/>
    </source>
</evidence>
<keyword evidence="5" id="KW-0677">Repeat</keyword>
<evidence type="ECO:0000256" key="12">
    <source>
        <dbReference type="PIRSR" id="PIRSR001199-2"/>
    </source>
</evidence>
<evidence type="ECO:0000259" key="18">
    <source>
        <dbReference type="PROSITE" id="PS51864"/>
    </source>
</evidence>
<feature type="domain" description="EGF-like" evidence="17">
    <location>
        <begin position="452"/>
        <end position="490"/>
    </location>
</feature>
<dbReference type="SUPFAM" id="SSF57196">
    <property type="entry name" value="EGF/Laminin"/>
    <property type="match status" value="4"/>
</dbReference>
<comment type="cofactor">
    <cofactor evidence="14 15">
        <name>Zn(2+)</name>
        <dbReference type="ChEBI" id="CHEBI:29105"/>
    </cofactor>
    <text evidence="14 15">Binds 1 zinc ion per subunit.</text>
</comment>
<keyword evidence="7 12" id="KW-0862">Zinc</keyword>
<evidence type="ECO:0000256" key="3">
    <source>
        <dbReference type="ARBA" id="ARBA00022723"/>
    </source>
</evidence>
<feature type="binding site" evidence="12 14">
    <location>
        <position position="63"/>
    </location>
    <ligand>
        <name>Zn(2+)</name>
        <dbReference type="ChEBI" id="CHEBI:29105"/>
        <note>catalytic</note>
    </ligand>
</feature>
<dbReference type="Gene3D" id="2.10.25.10">
    <property type="entry name" value="Laminin"/>
    <property type="match status" value="4"/>
</dbReference>
<comment type="caution">
    <text evidence="13">Lacks conserved residue(s) required for the propagation of feature annotation.</text>
</comment>
<evidence type="ECO:0000256" key="7">
    <source>
        <dbReference type="ARBA" id="ARBA00022833"/>
    </source>
</evidence>
<keyword evidence="10" id="KW-1015">Disulfide bond</keyword>
<dbReference type="SUPFAM" id="SSF55486">
    <property type="entry name" value="Metalloproteases ('zincins'), catalytic domain"/>
    <property type="match status" value="1"/>
</dbReference>
<dbReference type="GO" id="GO:0006508">
    <property type="term" value="P:proteolysis"/>
    <property type="evidence" value="ECO:0007669"/>
    <property type="project" value="UniProtKB-KW"/>
</dbReference>
<dbReference type="AlphaFoldDB" id="A0A6P5AEY9"/>
<evidence type="ECO:0000256" key="5">
    <source>
        <dbReference type="ARBA" id="ARBA00022737"/>
    </source>
</evidence>
<dbReference type="InterPro" id="IPR018097">
    <property type="entry name" value="EGF_Ca-bd_CS"/>
</dbReference>
<dbReference type="InterPro" id="IPR015446">
    <property type="entry name" value="BMP_1/tolloid-like"/>
</dbReference>
<proteinExistence type="predicted"/>
<feature type="domain" description="CUB" evidence="16">
    <location>
        <begin position="692"/>
        <end position="805"/>
    </location>
</feature>
<dbReference type="RefSeq" id="XP_019644904.1">
    <property type="nucleotide sequence ID" value="XM_019789345.1"/>
</dbReference>
<evidence type="ECO:0000259" key="17">
    <source>
        <dbReference type="PROSITE" id="PS50026"/>
    </source>
</evidence>